<keyword evidence="3" id="KW-0520">NAD</keyword>
<dbReference type="InterPro" id="IPR036291">
    <property type="entry name" value="NAD(P)-bd_dom_sf"/>
</dbReference>
<dbReference type="OrthoDB" id="9803238at2"/>
<gene>
    <name evidence="7" type="ORF">FIV46_11905</name>
</gene>
<accession>A0A501PI12</accession>
<dbReference type="RefSeq" id="WP_139941149.1">
    <property type="nucleotide sequence ID" value="NZ_JBHSYP010000006.1"/>
</dbReference>
<dbReference type="InterPro" id="IPR008927">
    <property type="entry name" value="6-PGluconate_DH-like_C_sf"/>
</dbReference>
<comment type="caution">
    <text evidence="7">The sequence shown here is derived from an EMBL/GenBank/DDBJ whole genome shotgun (WGS) entry which is preliminary data.</text>
</comment>
<keyword evidence="8" id="KW-1185">Reference proteome</keyword>
<organism evidence="7 8">
    <name type="scientific">Emcibacter nanhaiensis</name>
    <dbReference type="NCBI Taxonomy" id="1505037"/>
    <lineage>
        <taxon>Bacteria</taxon>
        <taxon>Pseudomonadati</taxon>
        <taxon>Pseudomonadota</taxon>
        <taxon>Alphaproteobacteria</taxon>
        <taxon>Emcibacterales</taxon>
        <taxon>Emcibacteraceae</taxon>
        <taxon>Emcibacter</taxon>
    </lineage>
</organism>
<dbReference type="SMART" id="SM00984">
    <property type="entry name" value="UDPG_MGDP_dh_C"/>
    <property type="match status" value="1"/>
</dbReference>
<dbReference type="SUPFAM" id="SSF48179">
    <property type="entry name" value="6-phosphogluconate dehydrogenase C-terminal domain-like"/>
    <property type="match status" value="1"/>
</dbReference>
<evidence type="ECO:0000313" key="7">
    <source>
        <dbReference type="EMBL" id="TPD59486.1"/>
    </source>
</evidence>
<dbReference type="PANTHER" id="PTHR43491">
    <property type="entry name" value="UDP-N-ACETYL-D-MANNOSAMINE DEHYDROGENASE"/>
    <property type="match status" value="1"/>
</dbReference>
<dbReference type="PIRSF" id="PIRSF500136">
    <property type="entry name" value="UDP_ManNAc_DH"/>
    <property type="match status" value="1"/>
</dbReference>
<dbReference type="InterPro" id="IPR028359">
    <property type="entry name" value="UDP_ManNAc/GlcNAc_DH"/>
</dbReference>
<dbReference type="AlphaFoldDB" id="A0A501PI12"/>
<dbReference type="PANTHER" id="PTHR43491:SF2">
    <property type="entry name" value="UDP-N-ACETYL-D-MANNOSAMINE DEHYDROGENASE"/>
    <property type="match status" value="1"/>
</dbReference>
<dbReference type="EMBL" id="VFIY01000014">
    <property type="protein sequence ID" value="TPD59486.1"/>
    <property type="molecule type" value="Genomic_DNA"/>
</dbReference>
<sequence length="429" mass="46770">MTDISFNKESRIVVVGLGYVGLPLAIALAKKFPTIGFDISENRIRELESGFDRTEEVTEEKLKASTISYTADPEGIRDAAVYIVTVPTPVDENNKPDLSPVRSACEMLGPVIPKGSIVVFESTVYPGVTEELCGPVLEETSGLKCGEDFYLGYSPERINPGDKEHTVDKITKVISGQTPEVVGVLTELYGAVTSGGVFPAASIRAAEAAKVIENAQRDINIAFVNEITMIFQKLGISVYDVLEAAGTKWNFLKFSPGLVGGHCIGVDPFYLAERAKQINHDPRIILSGRAINDGMADFVAERIAAQLSGSGKILVLGLTFKENCPDLRNTKSIDLINSLKRRGFTVDVADAAAYPEEAEKYYKIKLLSDLEAIPDGEYAAVVGAVSHDEYAALTPEFFERVIEPGGLIADIKAMWRTMEKPKTLRKWQL</sequence>
<dbReference type="Gene3D" id="3.40.50.720">
    <property type="entry name" value="NAD(P)-binding Rossmann-like Domain"/>
    <property type="match status" value="2"/>
</dbReference>
<keyword evidence="2" id="KW-0560">Oxidoreductase</keyword>
<name>A0A501PI12_9PROT</name>
<evidence type="ECO:0000256" key="3">
    <source>
        <dbReference type="ARBA" id="ARBA00023027"/>
    </source>
</evidence>
<feature type="transmembrane region" description="Helical" evidence="5">
    <location>
        <begin position="12"/>
        <end position="29"/>
    </location>
</feature>
<dbReference type="InterPro" id="IPR036220">
    <property type="entry name" value="UDP-Glc/GDP-Man_DH_C_sf"/>
</dbReference>
<dbReference type="NCBIfam" id="TIGR03026">
    <property type="entry name" value="NDP-sugDHase"/>
    <property type="match status" value="1"/>
</dbReference>
<keyword evidence="5" id="KW-0472">Membrane</keyword>
<feature type="domain" description="UDP-glucose/GDP-mannose dehydrogenase C-terminal" evidence="6">
    <location>
        <begin position="314"/>
        <end position="417"/>
    </location>
</feature>
<dbReference type="Pfam" id="PF03721">
    <property type="entry name" value="UDPG_MGDP_dh_N"/>
    <property type="match status" value="1"/>
</dbReference>
<keyword evidence="5" id="KW-0812">Transmembrane</keyword>
<dbReference type="Pfam" id="PF03720">
    <property type="entry name" value="UDPG_MGDP_dh_C"/>
    <property type="match status" value="1"/>
</dbReference>
<dbReference type="InterPro" id="IPR017476">
    <property type="entry name" value="UDP-Glc/GDP-Man"/>
</dbReference>
<comment type="similarity">
    <text evidence="1 4">Belongs to the UDP-glucose/GDP-mannose dehydrogenase family.</text>
</comment>
<dbReference type="GO" id="GO:0000271">
    <property type="term" value="P:polysaccharide biosynthetic process"/>
    <property type="evidence" value="ECO:0007669"/>
    <property type="project" value="InterPro"/>
</dbReference>
<reference evidence="8" key="1">
    <citation type="submission" date="2019-06" db="EMBL/GenBank/DDBJ databases">
        <title>The complete genome of Emcibacter congregatus ZYLT.</title>
        <authorList>
            <person name="Zhao Z."/>
        </authorList>
    </citation>
    <scope>NUCLEOTIDE SEQUENCE [LARGE SCALE GENOMIC DNA]</scope>
    <source>
        <strain evidence="8">MCCC 1A06723</strain>
    </source>
</reference>
<dbReference type="GO" id="GO:0051287">
    <property type="term" value="F:NAD binding"/>
    <property type="evidence" value="ECO:0007669"/>
    <property type="project" value="InterPro"/>
</dbReference>
<evidence type="ECO:0000256" key="4">
    <source>
        <dbReference type="PIRNR" id="PIRNR000124"/>
    </source>
</evidence>
<dbReference type="GO" id="GO:0016616">
    <property type="term" value="F:oxidoreductase activity, acting on the CH-OH group of donors, NAD or NADP as acceptor"/>
    <property type="evidence" value="ECO:0007669"/>
    <property type="project" value="InterPro"/>
</dbReference>
<keyword evidence="5" id="KW-1133">Transmembrane helix</keyword>
<dbReference type="SUPFAM" id="SSF52413">
    <property type="entry name" value="UDP-glucose/GDP-mannose dehydrogenase C-terminal domain"/>
    <property type="match status" value="1"/>
</dbReference>
<protein>
    <submittedName>
        <fullName evidence="7">Nucleotide sugar dehydrogenase</fullName>
    </submittedName>
</protein>
<dbReference type="InterPro" id="IPR014026">
    <property type="entry name" value="UDP-Glc/GDP-Man_DH_dimer"/>
</dbReference>
<dbReference type="Pfam" id="PF00984">
    <property type="entry name" value="UDPG_MGDP_dh"/>
    <property type="match status" value="1"/>
</dbReference>
<evidence type="ECO:0000256" key="2">
    <source>
        <dbReference type="ARBA" id="ARBA00023002"/>
    </source>
</evidence>
<evidence type="ECO:0000259" key="6">
    <source>
        <dbReference type="SMART" id="SM00984"/>
    </source>
</evidence>
<dbReference type="InterPro" id="IPR001732">
    <property type="entry name" value="UDP-Glc/GDP-Man_DH_N"/>
</dbReference>
<dbReference type="InterPro" id="IPR014027">
    <property type="entry name" value="UDP-Glc/GDP-Man_DH_C"/>
</dbReference>
<evidence type="ECO:0000256" key="5">
    <source>
        <dbReference type="SAM" id="Phobius"/>
    </source>
</evidence>
<dbReference type="SUPFAM" id="SSF51735">
    <property type="entry name" value="NAD(P)-binding Rossmann-fold domains"/>
    <property type="match status" value="1"/>
</dbReference>
<dbReference type="PIRSF" id="PIRSF000124">
    <property type="entry name" value="UDPglc_GDPman_dh"/>
    <property type="match status" value="1"/>
</dbReference>
<dbReference type="GO" id="GO:0016628">
    <property type="term" value="F:oxidoreductase activity, acting on the CH-CH group of donors, NAD or NADP as acceptor"/>
    <property type="evidence" value="ECO:0007669"/>
    <property type="project" value="InterPro"/>
</dbReference>
<proteinExistence type="inferred from homology"/>
<evidence type="ECO:0000256" key="1">
    <source>
        <dbReference type="ARBA" id="ARBA00006601"/>
    </source>
</evidence>
<dbReference type="Proteomes" id="UP000319148">
    <property type="component" value="Unassembled WGS sequence"/>
</dbReference>
<evidence type="ECO:0000313" key="8">
    <source>
        <dbReference type="Proteomes" id="UP000319148"/>
    </source>
</evidence>